<dbReference type="EMBL" id="VTOU01000003">
    <property type="protein sequence ID" value="TZG25888.1"/>
    <property type="molecule type" value="Genomic_DNA"/>
</dbReference>
<reference evidence="2 3" key="1">
    <citation type="submission" date="2019-08" db="EMBL/GenBank/DDBJ databases">
        <authorList>
            <person name="Wang G."/>
            <person name="Xu Z."/>
        </authorList>
    </citation>
    <scope>NUCLEOTIDE SEQUENCE [LARGE SCALE GENOMIC DNA]</scope>
    <source>
        <strain evidence="2 3">ZX</strain>
    </source>
</reference>
<dbReference type="InterPro" id="IPR034154">
    <property type="entry name" value="TOPRIM_DnaG/twinkle"/>
</dbReference>
<evidence type="ECO:0000313" key="3">
    <source>
        <dbReference type="Proteomes" id="UP000322077"/>
    </source>
</evidence>
<dbReference type="CDD" id="cd01029">
    <property type="entry name" value="TOPRIM_primases"/>
    <property type="match status" value="1"/>
</dbReference>
<organism evidence="2 3">
    <name type="scientific">Sphingomonas montanisoli</name>
    <dbReference type="NCBI Taxonomy" id="2606412"/>
    <lineage>
        <taxon>Bacteria</taxon>
        <taxon>Pseudomonadati</taxon>
        <taxon>Pseudomonadota</taxon>
        <taxon>Alphaproteobacteria</taxon>
        <taxon>Sphingomonadales</taxon>
        <taxon>Sphingomonadaceae</taxon>
        <taxon>Sphingomonas</taxon>
    </lineage>
</organism>
<sequence>MASQTTNDPFASYGRAANANGSAPPIDFVGLAPRIVGALLDKPNKALSTATQLRFGNKGSLSVDLDQGRFYDHELKTGGGMLDLIQREQGCDAGGALAWMEEQGLKDRDHSPSPAFQAQILPIYYDYRDENGAVISRVKRSPDKRFIQLGPDGNGGFHAAKGCMDGVRRVPYRLPELLASDVSRAVFICEGEKDADRLVGLGLIATCNSEGAGKFRRELVPFFKGRRCVVLEDNDPAGAEHARDVAEKLTGMAAVVTILKLPDLPPKGDVSDWLAMGGTVDQLKTLARSALDQPADVISLPVGSQDVLKATPYTWCEPSTIPPRPWVLGRYLLRGVVTAAIAPGGVGKTTFLCGTALSLITGQPLLGKSVWDGPKRVWIWNLEDPLQELQRSIQAAAKRFGLTRQEVEGRLFVDTAMDGTGLCTAVEDETGFRLLAPVYEAITAELIARSIDLLVIDPFVSSHEVDENANTKIDKIAKAWSRVANAANCCIVLVHHTSKAGSGEVTALSARGAKALTDACRSALVLNRMDAEVADKFGFDDQERRRYFSVQDDKHNRAPAENADWYRLESVDLCNGGENGHSDSIGVAIPWTAPDPFDGLTGNHLLRVQMAIDGGEWRENHQSPNWAGRAAAEVLGLDVESRSDKRRLLQMMKTWLSNGALVTVEREDAQRRPRKFIEVGKWQSDNSAPPGFSGADSVERAGAKVCSTTTRHISGGVERSVAGRNSQVEQDTGGAADRCHDNPALGRSPSGMILAPGESEDDPVPGWENIK</sequence>
<dbReference type="SUPFAM" id="SSF52540">
    <property type="entry name" value="P-loop containing nucleoside triphosphate hydrolases"/>
    <property type="match status" value="1"/>
</dbReference>
<dbReference type="AlphaFoldDB" id="A0A5D9C1Y8"/>
<accession>A0A5D9C1Y8</accession>
<dbReference type="Gene3D" id="3.40.50.300">
    <property type="entry name" value="P-loop containing nucleotide triphosphate hydrolases"/>
    <property type="match status" value="1"/>
</dbReference>
<name>A0A5D9C1Y8_9SPHN</name>
<dbReference type="Pfam" id="PF13481">
    <property type="entry name" value="AAA_25"/>
    <property type="match status" value="1"/>
</dbReference>
<comment type="caution">
    <text evidence="2">The sequence shown here is derived from an EMBL/GenBank/DDBJ whole genome shotgun (WGS) entry which is preliminary data.</text>
</comment>
<protein>
    <submittedName>
        <fullName evidence="2">AAA family ATPase</fullName>
    </submittedName>
</protein>
<dbReference type="RefSeq" id="WP_149522694.1">
    <property type="nucleotide sequence ID" value="NZ_VTOU01000003.1"/>
</dbReference>
<dbReference type="InterPro" id="IPR027417">
    <property type="entry name" value="P-loop_NTPase"/>
</dbReference>
<dbReference type="Gene3D" id="3.40.1360.10">
    <property type="match status" value="1"/>
</dbReference>
<keyword evidence="3" id="KW-1185">Reference proteome</keyword>
<feature type="region of interest" description="Disordered" evidence="1">
    <location>
        <begin position="718"/>
        <end position="771"/>
    </location>
</feature>
<gene>
    <name evidence="2" type="ORF">FYJ91_12985</name>
</gene>
<proteinExistence type="predicted"/>
<dbReference type="Proteomes" id="UP000322077">
    <property type="component" value="Unassembled WGS sequence"/>
</dbReference>
<evidence type="ECO:0000313" key="2">
    <source>
        <dbReference type="EMBL" id="TZG25888.1"/>
    </source>
</evidence>
<evidence type="ECO:0000256" key="1">
    <source>
        <dbReference type="SAM" id="MobiDB-lite"/>
    </source>
</evidence>